<comment type="caution">
    <text evidence="2">The sequence shown here is derived from an EMBL/GenBank/DDBJ whole genome shotgun (WGS) entry which is preliminary data.</text>
</comment>
<name>A0ABX1VPE4_9FIRM</name>
<reference evidence="2 3" key="1">
    <citation type="submission" date="2020-03" db="EMBL/GenBank/DDBJ databases">
        <title>Genome Sequence of industrial isolate, B5A.</title>
        <authorList>
            <person name="Sharma S."/>
            <person name="Patil P.B."/>
            <person name="Korpole S."/>
        </authorList>
    </citation>
    <scope>NUCLEOTIDE SEQUENCE [LARGE SCALE GENOMIC DNA]</scope>
    <source>
        <strain evidence="2 3">PI-S10-B5A</strain>
    </source>
</reference>
<gene>
    <name evidence="2" type="ORF">G9470_09950</name>
</gene>
<evidence type="ECO:0000313" key="3">
    <source>
        <dbReference type="Proteomes" id="UP000539052"/>
    </source>
</evidence>
<evidence type="ECO:0000313" key="2">
    <source>
        <dbReference type="EMBL" id="NNJ30108.1"/>
    </source>
</evidence>
<dbReference type="Proteomes" id="UP000539052">
    <property type="component" value="Unassembled WGS sequence"/>
</dbReference>
<proteinExistence type="predicted"/>
<accession>A0ABX1VPE4</accession>
<dbReference type="RefSeq" id="WP_170821318.1">
    <property type="nucleotide sequence ID" value="NZ_JAAOXG010000019.1"/>
</dbReference>
<keyword evidence="1" id="KW-0472">Membrane</keyword>
<sequence length="74" mass="8359">MTAEIVITGVFCALWAVFLILTGITIAVNHKDTKKKTAELHMVAYATYQLSLQVEKLTNSKKEDTKNEETERTE</sequence>
<evidence type="ECO:0000256" key="1">
    <source>
        <dbReference type="SAM" id="Phobius"/>
    </source>
</evidence>
<dbReference type="EMBL" id="JAAOXG010000019">
    <property type="protein sequence ID" value="NNJ30108.1"/>
    <property type="molecule type" value="Genomic_DNA"/>
</dbReference>
<evidence type="ECO:0008006" key="4">
    <source>
        <dbReference type="Google" id="ProtNLM"/>
    </source>
</evidence>
<organism evidence="2 3">
    <name type="scientific">Lacrimispora defluvii</name>
    <dbReference type="NCBI Taxonomy" id="2719233"/>
    <lineage>
        <taxon>Bacteria</taxon>
        <taxon>Bacillati</taxon>
        <taxon>Bacillota</taxon>
        <taxon>Clostridia</taxon>
        <taxon>Lachnospirales</taxon>
        <taxon>Lachnospiraceae</taxon>
        <taxon>Lacrimispora</taxon>
    </lineage>
</organism>
<keyword evidence="1" id="KW-1133">Transmembrane helix</keyword>
<keyword evidence="1" id="KW-0812">Transmembrane</keyword>
<protein>
    <recommendedName>
        <fullName evidence="4">BhlA-like holin</fullName>
    </recommendedName>
</protein>
<feature type="transmembrane region" description="Helical" evidence="1">
    <location>
        <begin position="6"/>
        <end position="28"/>
    </location>
</feature>
<keyword evidence="3" id="KW-1185">Reference proteome</keyword>